<dbReference type="AlphaFoldDB" id="A0A926EXN6"/>
<keyword evidence="5" id="KW-0456">Lyase</keyword>
<dbReference type="PANTHER" id="PTHR43277:SF4">
    <property type="entry name" value="ARGININE DECARBOXYLASE"/>
    <property type="match status" value="1"/>
</dbReference>
<dbReference type="Gene3D" id="3.90.105.10">
    <property type="entry name" value="Molybdopterin biosynthesis moea protein, domain 2"/>
    <property type="match status" value="1"/>
</dbReference>
<keyword evidence="4" id="KW-0663">Pyridoxal phosphate</keyword>
<keyword evidence="8" id="KW-0808">Transferase</keyword>
<evidence type="ECO:0000256" key="2">
    <source>
        <dbReference type="ARBA" id="ARBA00010671"/>
    </source>
</evidence>
<name>A0A926EXN6_9FIRM</name>
<dbReference type="GO" id="GO:0008483">
    <property type="term" value="F:transaminase activity"/>
    <property type="evidence" value="ECO:0007669"/>
    <property type="project" value="UniProtKB-KW"/>
</dbReference>
<dbReference type="EMBL" id="JACRTK010000001">
    <property type="protein sequence ID" value="MBC8590243.1"/>
    <property type="molecule type" value="Genomic_DNA"/>
</dbReference>
<dbReference type="Proteomes" id="UP000601522">
    <property type="component" value="Unassembled WGS sequence"/>
</dbReference>
<reference evidence="8 9" key="1">
    <citation type="submission" date="2020-08" db="EMBL/GenBank/DDBJ databases">
        <title>Genome public.</title>
        <authorList>
            <person name="Liu C."/>
            <person name="Sun Q."/>
        </authorList>
    </citation>
    <scope>NUCLEOTIDE SEQUENCE [LARGE SCALE GENOMIC DNA]</scope>
    <source>
        <strain evidence="8 9">NSJ-26</strain>
    </source>
</reference>
<evidence type="ECO:0000256" key="5">
    <source>
        <dbReference type="ARBA" id="ARBA00023239"/>
    </source>
</evidence>
<evidence type="ECO:0000259" key="7">
    <source>
        <dbReference type="Pfam" id="PF03711"/>
    </source>
</evidence>
<dbReference type="Pfam" id="PF03711">
    <property type="entry name" value="OKR_DC_1_C"/>
    <property type="match status" value="1"/>
</dbReference>
<comment type="similarity">
    <text evidence="2">Belongs to the Orn/Lys/Arg decarboxylase class-I family.</text>
</comment>
<keyword evidence="3" id="KW-0210">Decarboxylase</keyword>
<evidence type="ECO:0000256" key="3">
    <source>
        <dbReference type="ARBA" id="ARBA00022793"/>
    </source>
</evidence>
<dbReference type="RefSeq" id="WP_249323063.1">
    <property type="nucleotide sequence ID" value="NZ_JACRTK010000001.1"/>
</dbReference>
<dbReference type="InterPro" id="IPR000310">
    <property type="entry name" value="Orn/Lys/Arg_deCO2ase_major_dom"/>
</dbReference>
<feature type="domain" description="Orn/Lys/Arg decarboxylase C-terminal" evidence="7">
    <location>
        <begin position="399"/>
        <end position="448"/>
    </location>
</feature>
<proteinExistence type="inferred from homology"/>
<sequence length="469" mass="53003">MKTPIFDTLKNLIEKEISFHTPGHKGRNTLIEWSKYIPYIDTTEIEGTDNLLEPRGIIKKSQDLTAKVFGAKMSLYGVNGSTGNIYAAMATIAQPGDKVLVQRNSHKAIYNSMILNRLEPIYIYPNYNEEHKLFTGLNPYDIEIALKENPDIKAVIITYPDYYGICSDIEKIVNIVHKYNKILMVDEAHGSHIGFSKRLPISALKAGADIVIHSTHKTLPSFTQTSILHVGTDKIDLNRLKSNFALYTTTSPSYLLMVSNEIAVAYMDGQGRKILDQSIDKVEDTIKRLQSIDRVSVFTGDNKDKTIYNKDKTKILFKIDGITGSRLEDILRADYNINLEMSDYYYGLALTTLMNTNEDYETFLNAIEDIAKTKAYKKIEHIDINILKPVIRKDISSTYYGNKAQVSLKESIGRISGSYIIPYPPGIPLIVPGEEITKELYDHITFIMENSIEINGLMGYNKDQIVVAE</sequence>
<dbReference type="SUPFAM" id="SSF53383">
    <property type="entry name" value="PLP-dependent transferases"/>
    <property type="match status" value="1"/>
</dbReference>
<dbReference type="SUPFAM" id="SSF55904">
    <property type="entry name" value="Ornithine decarboxylase C-terminal domain"/>
    <property type="match status" value="1"/>
</dbReference>
<dbReference type="GO" id="GO:0016831">
    <property type="term" value="F:carboxy-lyase activity"/>
    <property type="evidence" value="ECO:0007669"/>
    <property type="project" value="UniProtKB-KW"/>
</dbReference>
<gene>
    <name evidence="8" type="ORF">H8689_03685</name>
</gene>
<accession>A0A926EXN6</accession>
<comment type="caution">
    <text evidence="8">The sequence shown here is derived from an EMBL/GenBank/DDBJ whole genome shotgun (WGS) entry which is preliminary data.</text>
</comment>
<dbReference type="InterPro" id="IPR036633">
    <property type="entry name" value="Prn/Lys/Arg_de-COase_C_sf"/>
</dbReference>
<comment type="cofactor">
    <cofactor evidence="1">
        <name>pyridoxal 5'-phosphate</name>
        <dbReference type="ChEBI" id="CHEBI:597326"/>
    </cofactor>
</comment>
<evidence type="ECO:0000313" key="9">
    <source>
        <dbReference type="Proteomes" id="UP000601522"/>
    </source>
</evidence>
<dbReference type="Pfam" id="PF01276">
    <property type="entry name" value="OKR_DC_1"/>
    <property type="match status" value="1"/>
</dbReference>
<dbReference type="InterPro" id="IPR015421">
    <property type="entry name" value="PyrdxlP-dep_Trfase_major"/>
</dbReference>
<organism evidence="8 9">
    <name type="scientific">Wansuia hejianensis</name>
    <dbReference type="NCBI Taxonomy" id="2763667"/>
    <lineage>
        <taxon>Bacteria</taxon>
        <taxon>Bacillati</taxon>
        <taxon>Bacillota</taxon>
        <taxon>Clostridia</taxon>
        <taxon>Lachnospirales</taxon>
        <taxon>Lachnospiraceae</taxon>
        <taxon>Wansuia</taxon>
    </lineage>
</organism>
<dbReference type="InterPro" id="IPR008286">
    <property type="entry name" value="Prn/Lys/Arg_de-COase_C"/>
</dbReference>
<dbReference type="InterPro" id="IPR015424">
    <property type="entry name" value="PyrdxlP-dep_Trfase"/>
</dbReference>
<keyword evidence="8" id="KW-0032">Aminotransferase</keyword>
<evidence type="ECO:0000259" key="6">
    <source>
        <dbReference type="Pfam" id="PF01276"/>
    </source>
</evidence>
<evidence type="ECO:0000256" key="1">
    <source>
        <dbReference type="ARBA" id="ARBA00001933"/>
    </source>
</evidence>
<evidence type="ECO:0000313" key="8">
    <source>
        <dbReference type="EMBL" id="MBC8590243.1"/>
    </source>
</evidence>
<dbReference type="PANTHER" id="PTHR43277">
    <property type="entry name" value="ARGININE DECARBOXYLASE"/>
    <property type="match status" value="1"/>
</dbReference>
<evidence type="ECO:0000256" key="4">
    <source>
        <dbReference type="ARBA" id="ARBA00022898"/>
    </source>
</evidence>
<dbReference type="InterPro" id="IPR052357">
    <property type="entry name" value="Orn_Lys_Arg_decarboxylase-I"/>
</dbReference>
<dbReference type="Gene3D" id="3.40.640.10">
    <property type="entry name" value="Type I PLP-dependent aspartate aminotransferase-like (Major domain)"/>
    <property type="match status" value="1"/>
</dbReference>
<feature type="domain" description="Orn/Lys/Arg decarboxylases family 1 pyridoxal-P attachment site" evidence="6">
    <location>
        <begin position="3"/>
        <end position="300"/>
    </location>
</feature>
<protein>
    <submittedName>
        <fullName evidence="8">Aminotransferase class I/II-fold pyridoxal phosphate-dependent enzyme</fullName>
    </submittedName>
</protein>
<keyword evidence="9" id="KW-1185">Reference proteome</keyword>